<protein>
    <submittedName>
        <fullName evidence="2">Uncharacterized protein</fullName>
    </submittedName>
</protein>
<name>K0T0V1_THAOC</name>
<dbReference type="PANTHER" id="PTHR38663:SF1">
    <property type="entry name" value="L-ORNITHINE N(5)-MONOOXYGENASE"/>
    <property type="match status" value="1"/>
</dbReference>
<organism evidence="2 3">
    <name type="scientific">Thalassiosira oceanica</name>
    <name type="common">Marine diatom</name>
    <dbReference type="NCBI Taxonomy" id="159749"/>
    <lineage>
        <taxon>Eukaryota</taxon>
        <taxon>Sar</taxon>
        <taxon>Stramenopiles</taxon>
        <taxon>Ochrophyta</taxon>
        <taxon>Bacillariophyta</taxon>
        <taxon>Coscinodiscophyceae</taxon>
        <taxon>Thalassiosirophycidae</taxon>
        <taxon>Thalassiosirales</taxon>
        <taxon>Thalassiosiraceae</taxon>
        <taxon>Thalassiosira</taxon>
    </lineage>
</organism>
<evidence type="ECO:0000313" key="3">
    <source>
        <dbReference type="Proteomes" id="UP000266841"/>
    </source>
</evidence>
<dbReference type="OrthoDB" id="48566at2759"/>
<reference evidence="2 3" key="1">
    <citation type="journal article" date="2012" name="Genome Biol.">
        <title>Genome and low-iron response of an oceanic diatom adapted to chronic iron limitation.</title>
        <authorList>
            <person name="Lommer M."/>
            <person name="Specht M."/>
            <person name="Roy A.S."/>
            <person name="Kraemer L."/>
            <person name="Andreson R."/>
            <person name="Gutowska M.A."/>
            <person name="Wolf J."/>
            <person name="Bergner S.V."/>
            <person name="Schilhabel M.B."/>
            <person name="Klostermeier U.C."/>
            <person name="Beiko R.G."/>
            <person name="Rosenstiel P."/>
            <person name="Hippler M."/>
            <person name="Laroche J."/>
        </authorList>
    </citation>
    <scope>NUCLEOTIDE SEQUENCE [LARGE SCALE GENOMIC DNA]</scope>
    <source>
        <strain evidence="2 3">CCMP1005</strain>
    </source>
</reference>
<evidence type="ECO:0000256" key="1">
    <source>
        <dbReference type="SAM" id="MobiDB-lite"/>
    </source>
</evidence>
<sequence>MSGYHLDIPDDALRKFSNDNSGRNKTRETNKRRGTFSKDYERPQLDFFNDHCDHVVSKYHLDQIHTKGKVKKIDPSNDRFVAVQVEKLDGGVEWYHAANVVLALGNDLPRYPAWVDVDYDVQHGFVRHLLDGNDFCKGSPQSTAIVGGGITVAHKSLELGCGNAGEDMPSKSRAVHVISRHPFKEQQFDTHQEWMMDQAAAKRSIDGGGAGLPDRQVKFQDCSDYEIRRKTIARERIPGTVTTAVFRGKGGLKYAIEEGRVQFHQSEIVAKAYVDAQEGEGLSRQKLQLKLSNGESITVDRVLLGTGFGTKIPGGMLMEELSKELPTSEYCGFPIVDKNLRWGRNGRIFVSGALAELEVGPSARNIAGARLAAERIVEAFTGS</sequence>
<feature type="compositionally biased region" description="Basic and acidic residues" evidence="1">
    <location>
        <begin position="25"/>
        <end position="36"/>
    </location>
</feature>
<evidence type="ECO:0000313" key="2">
    <source>
        <dbReference type="EMBL" id="EJK66906.1"/>
    </source>
</evidence>
<accession>K0T0V1</accession>
<feature type="region of interest" description="Disordered" evidence="1">
    <location>
        <begin position="15"/>
        <end position="36"/>
    </location>
</feature>
<gene>
    <name evidence="2" type="ORF">THAOC_12125</name>
</gene>
<dbReference type="Gene3D" id="3.50.50.60">
    <property type="entry name" value="FAD/NAD(P)-binding domain"/>
    <property type="match status" value="1"/>
</dbReference>
<proteinExistence type="predicted"/>
<dbReference type="AlphaFoldDB" id="K0T0V1"/>
<dbReference type="PANTHER" id="PTHR38663">
    <property type="match status" value="1"/>
</dbReference>
<dbReference type="SUPFAM" id="SSF51905">
    <property type="entry name" value="FAD/NAD(P)-binding domain"/>
    <property type="match status" value="1"/>
</dbReference>
<comment type="caution">
    <text evidence="2">The sequence shown here is derived from an EMBL/GenBank/DDBJ whole genome shotgun (WGS) entry which is preliminary data.</text>
</comment>
<dbReference type="EMBL" id="AGNL01014019">
    <property type="protein sequence ID" value="EJK66906.1"/>
    <property type="molecule type" value="Genomic_DNA"/>
</dbReference>
<keyword evidence="3" id="KW-1185">Reference proteome</keyword>
<dbReference type="Proteomes" id="UP000266841">
    <property type="component" value="Unassembled WGS sequence"/>
</dbReference>
<dbReference type="InterPro" id="IPR036188">
    <property type="entry name" value="FAD/NAD-bd_sf"/>
</dbReference>